<keyword evidence="1" id="KW-1133">Transmembrane helix</keyword>
<feature type="transmembrane region" description="Helical" evidence="1">
    <location>
        <begin position="154"/>
        <end position="171"/>
    </location>
</feature>
<dbReference type="InterPro" id="IPR003675">
    <property type="entry name" value="Rce1/LyrA-like_dom"/>
</dbReference>
<reference evidence="3 4" key="1">
    <citation type="submission" date="2023-07" db="EMBL/GenBank/DDBJ databases">
        <title>Closed genoem sequence of Methanosarcinaceae archaeon Ac7.</title>
        <authorList>
            <person name="Poehlein A."/>
            <person name="Protasov E."/>
            <person name="Platt K."/>
            <person name="Reeh H."/>
            <person name="Daniel R."/>
            <person name="Brune A."/>
        </authorList>
    </citation>
    <scope>NUCLEOTIDE SEQUENCE [LARGE SCALE GENOMIC DNA]</scope>
    <source>
        <strain evidence="3 4">Ac7</strain>
    </source>
</reference>
<protein>
    <recommendedName>
        <fullName evidence="2">CAAX prenyl protease 2/Lysostaphin resistance protein A-like domain-containing protein</fullName>
    </recommendedName>
</protein>
<feature type="transmembrane region" description="Helical" evidence="1">
    <location>
        <begin position="57"/>
        <end position="75"/>
    </location>
</feature>
<dbReference type="GO" id="GO:0080120">
    <property type="term" value="P:CAAX-box protein maturation"/>
    <property type="evidence" value="ECO:0007669"/>
    <property type="project" value="UniProtKB-ARBA"/>
</dbReference>
<dbReference type="Proteomes" id="UP001303587">
    <property type="component" value="Chromosome"/>
</dbReference>
<evidence type="ECO:0000259" key="2">
    <source>
        <dbReference type="Pfam" id="PF02517"/>
    </source>
</evidence>
<dbReference type="GO" id="GO:0004175">
    <property type="term" value="F:endopeptidase activity"/>
    <property type="evidence" value="ECO:0007669"/>
    <property type="project" value="UniProtKB-ARBA"/>
</dbReference>
<evidence type="ECO:0000313" key="3">
    <source>
        <dbReference type="EMBL" id="WNY25149.1"/>
    </source>
</evidence>
<accession>A0AA96V280</accession>
<feature type="domain" description="CAAX prenyl protease 2/Lysostaphin resistance protein A-like" evidence="2">
    <location>
        <begin position="121"/>
        <end position="224"/>
    </location>
</feature>
<gene>
    <name evidence="3" type="ORF">MsAc7_06910</name>
</gene>
<dbReference type="Pfam" id="PF02517">
    <property type="entry name" value="Rce1-like"/>
    <property type="match status" value="1"/>
</dbReference>
<evidence type="ECO:0000256" key="1">
    <source>
        <dbReference type="SAM" id="Phobius"/>
    </source>
</evidence>
<feature type="transmembrane region" description="Helical" evidence="1">
    <location>
        <begin position="215"/>
        <end position="236"/>
    </location>
</feature>
<feature type="transmembrane region" description="Helical" evidence="1">
    <location>
        <begin position="177"/>
        <end position="194"/>
    </location>
</feature>
<feature type="transmembrane region" description="Helical" evidence="1">
    <location>
        <begin position="115"/>
        <end position="133"/>
    </location>
</feature>
<keyword evidence="4" id="KW-1185">Reference proteome</keyword>
<dbReference type="GeneID" id="89229806"/>
<name>A0AA96V280_9EURY</name>
<organism evidence="3 4">
    <name type="scientific">Methanolapillus millepedarum</name>
    <dbReference type="NCBI Taxonomy" id="3028296"/>
    <lineage>
        <taxon>Archaea</taxon>
        <taxon>Methanobacteriati</taxon>
        <taxon>Methanobacteriota</taxon>
        <taxon>Stenosarchaea group</taxon>
        <taxon>Methanomicrobia</taxon>
        <taxon>Methanosarcinales</taxon>
        <taxon>Methanosarcinaceae</taxon>
        <taxon>Methanolapillus</taxon>
    </lineage>
</organism>
<feature type="transmembrane region" description="Helical" evidence="1">
    <location>
        <begin position="32"/>
        <end position="51"/>
    </location>
</feature>
<dbReference type="AlphaFoldDB" id="A0AA96V280"/>
<proteinExistence type="predicted"/>
<dbReference type="RefSeq" id="WP_338103190.1">
    <property type="nucleotide sequence ID" value="NZ_CP131060.1"/>
</dbReference>
<evidence type="ECO:0000313" key="4">
    <source>
        <dbReference type="Proteomes" id="UP001303587"/>
    </source>
</evidence>
<keyword evidence="1" id="KW-0472">Membrane</keyword>
<feature type="transmembrane region" description="Helical" evidence="1">
    <location>
        <begin position="87"/>
        <end position="109"/>
    </location>
</feature>
<dbReference type="EMBL" id="CP131060">
    <property type="protein sequence ID" value="WNY25149.1"/>
    <property type="molecule type" value="Genomic_DNA"/>
</dbReference>
<keyword evidence="1" id="KW-0812">Transmembrane</keyword>
<sequence>MTGGETSWFKTGLVQYFTAFLSSAKNFGQTSVFGFAVLIQLFLFLSARYIWNAGVEQMFLYYMVMLAFSYALLGTENPLKKVSTGNGIIQYLVAFIAGLFVFSYIGSGIGSSDFGGFGSLSALIICQSLMVGMSEEMLFRGAIPRALQASKMSYLSSRLISVVSFALFHAWAYNWNWTSMIASACFGALMQYVWDAGRITKPADGEQRAGYPLMAIGFHAAWNVAVISPFMILFGMV</sequence>